<comment type="pathway">
    <text evidence="1">tRNA modification; 5-methoxycarbonylmethyl-2-thiouridine-tRNA biosynthesis.</text>
</comment>
<evidence type="ECO:0008006" key="5">
    <source>
        <dbReference type="Google" id="ProtNLM"/>
    </source>
</evidence>
<evidence type="ECO:0000313" key="3">
    <source>
        <dbReference type="EMBL" id="KAF6146883.1"/>
    </source>
</evidence>
<dbReference type="UniPathway" id="UPA00988"/>
<dbReference type="Proteomes" id="UP000541444">
    <property type="component" value="Unassembled WGS sequence"/>
</dbReference>
<dbReference type="EMBL" id="JACGCM010001954">
    <property type="protein sequence ID" value="KAF6146883.1"/>
    <property type="molecule type" value="Genomic_DNA"/>
</dbReference>
<dbReference type="AlphaFoldDB" id="A0A7J7LW63"/>
<dbReference type="Gene3D" id="3.40.50.300">
    <property type="entry name" value="P-loop containing nucleotide triphosphate hydrolases"/>
    <property type="match status" value="1"/>
</dbReference>
<protein>
    <recommendedName>
        <fullName evidence="5">Elongator complex protein 6</fullName>
    </recommendedName>
</protein>
<gene>
    <name evidence="3" type="ORF">GIB67_018536</name>
</gene>
<accession>A0A7J7LW63</accession>
<evidence type="ECO:0000313" key="4">
    <source>
        <dbReference type="Proteomes" id="UP000541444"/>
    </source>
</evidence>
<name>A0A7J7LW63_9MAGN</name>
<sequence>MERSSNLLDEALGLNHHQHQHQHQYQHLGVSTIPGRVVLIEDRVETSGAFVLHHFIKRALSFDNLGVVIFVSLAYHFSHYERILKKLGCNLGSQKESGRFLFFDMLKLECPGERIRYNHSF</sequence>
<dbReference type="OrthoDB" id="9995306at2759"/>
<comment type="caution">
    <text evidence="3">The sequence shown here is derived from an EMBL/GenBank/DDBJ whole genome shotgun (WGS) entry which is preliminary data.</text>
</comment>
<dbReference type="GO" id="GO:0002098">
    <property type="term" value="P:tRNA wobble uridine modification"/>
    <property type="evidence" value="ECO:0007669"/>
    <property type="project" value="InterPro"/>
</dbReference>
<dbReference type="Pfam" id="PF09807">
    <property type="entry name" value="ELP6"/>
    <property type="match status" value="1"/>
</dbReference>
<reference evidence="3 4" key="1">
    <citation type="journal article" date="2020" name="IScience">
        <title>Genome Sequencing of the Endangered Kingdonia uniflora (Circaeasteraceae, Ranunculales) Reveals Potential Mechanisms of Evolutionary Specialization.</title>
        <authorList>
            <person name="Sun Y."/>
            <person name="Deng T."/>
            <person name="Zhang A."/>
            <person name="Moore M.J."/>
            <person name="Landis J.B."/>
            <person name="Lin N."/>
            <person name="Zhang H."/>
            <person name="Zhang X."/>
            <person name="Huang J."/>
            <person name="Zhang X."/>
            <person name="Sun H."/>
            <person name="Wang H."/>
        </authorList>
    </citation>
    <scope>NUCLEOTIDE SEQUENCE [LARGE SCALE GENOMIC DNA]</scope>
    <source>
        <strain evidence="3">TB1705</strain>
        <tissue evidence="3">Leaf</tissue>
    </source>
</reference>
<dbReference type="GO" id="GO:0033588">
    <property type="term" value="C:elongator holoenzyme complex"/>
    <property type="evidence" value="ECO:0007669"/>
    <property type="project" value="InterPro"/>
</dbReference>
<evidence type="ECO:0000256" key="2">
    <source>
        <dbReference type="ARBA" id="ARBA00008837"/>
    </source>
</evidence>
<dbReference type="PANTHER" id="PTHR16184:SF6">
    <property type="entry name" value="ELONGATOR COMPLEX PROTEIN 6"/>
    <property type="match status" value="1"/>
</dbReference>
<keyword evidence="4" id="KW-1185">Reference proteome</keyword>
<organism evidence="3 4">
    <name type="scientific">Kingdonia uniflora</name>
    <dbReference type="NCBI Taxonomy" id="39325"/>
    <lineage>
        <taxon>Eukaryota</taxon>
        <taxon>Viridiplantae</taxon>
        <taxon>Streptophyta</taxon>
        <taxon>Embryophyta</taxon>
        <taxon>Tracheophyta</taxon>
        <taxon>Spermatophyta</taxon>
        <taxon>Magnoliopsida</taxon>
        <taxon>Ranunculales</taxon>
        <taxon>Circaeasteraceae</taxon>
        <taxon>Kingdonia</taxon>
    </lineage>
</organism>
<evidence type="ECO:0000256" key="1">
    <source>
        <dbReference type="ARBA" id="ARBA00005043"/>
    </source>
</evidence>
<dbReference type="PANTHER" id="PTHR16184">
    <property type="entry name" value="ELONGATOR COMPLEX PROTEIN 6"/>
    <property type="match status" value="1"/>
</dbReference>
<dbReference type="InterPro" id="IPR027417">
    <property type="entry name" value="P-loop_NTPase"/>
</dbReference>
<proteinExistence type="inferred from homology"/>
<dbReference type="InterPro" id="IPR018627">
    <property type="entry name" value="ELP6"/>
</dbReference>
<comment type="similarity">
    <text evidence="2">Belongs to the ELP6 family.</text>
</comment>